<dbReference type="GO" id="GO:0031902">
    <property type="term" value="C:late endosome membrane"/>
    <property type="evidence" value="ECO:0007669"/>
    <property type="project" value="InterPro"/>
</dbReference>
<comment type="caution">
    <text evidence="6">The sequence shown here is derived from an EMBL/GenBank/DDBJ whole genome shotgun (WGS) entry which is preliminary data.</text>
</comment>
<gene>
    <name evidence="6" type="ORF">KLDO_g2777</name>
</gene>
<proteinExistence type="predicted"/>
<dbReference type="SMART" id="SM01262">
    <property type="entry name" value="LAMTOR"/>
    <property type="match status" value="1"/>
</dbReference>
<keyword evidence="7" id="KW-1185">Reference proteome</keyword>
<dbReference type="GO" id="GO:0045121">
    <property type="term" value="C:membrane raft"/>
    <property type="evidence" value="ECO:0007669"/>
    <property type="project" value="InterPro"/>
</dbReference>
<dbReference type="GO" id="GO:0071230">
    <property type="term" value="P:cellular response to amino acid stimulus"/>
    <property type="evidence" value="ECO:0007669"/>
    <property type="project" value="InterPro"/>
</dbReference>
<evidence type="ECO:0000313" key="7">
    <source>
        <dbReference type="Proteomes" id="UP000031516"/>
    </source>
</evidence>
<comment type="subcellular location">
    <subcellularLocation>
        <location evidence="1">Endomembrane system</location>
    </subcellularLocation>
</comment>
<dbReference type="InterPro" id="IPR028209">
    <property type="entry name" value="LAMTOR1/MEH1"/>
</dbReference>
<keyword evidence="4" id="KW-0564">Palmitate</keyword>
<protein>
    <submittedName>
        <fullName evidence="6">WGS project CCBQ000000000 data, contig 00017</fullName>
    </submittedName>
</protein>
<dbReference type="EMBL" id="CCBQ010000038">
    <property type="protein sequence ID" value="CDO94513.1"/>
    <property type="molecule type" value="Genomic_DNA"/>
</dbReference>
<organism evidence="6 7">
    <name type="scientific">Kluyveromyces dobzhanskii CBS 2104</name>
    <dbReference type="NCBI Taxonomy" id="1427455"/>
    <lineage>
        <taxon>Eukaryota</taxon>
        <taxon>Fungi</taxon>
        <taxon>Dikarya</taxon>
        <taxon>Ascomycota</taxon>
        <taxon>Saccharomycotina</taxon>
        <taxon>Saccharomycetes</taxon>
        <taxon>Saccharomycetales</taxon>
        <taxon>Saccharomycetaceae</taxon>
        <taxon>Kluyveromyces</taxon>
    </lineage>
</organism>
<dbReference type="Pfam" id="PF15454">
    <property type="entry name" value="LAMTOR"/>
    <property type="match status" value="1"/>
</dbReference>
<sequence>MGNALSCCFRQDSDENDPLLQEQDRYGSQAQLDYNEMEQQQKERVLERERELTEIVNSTNDKLIDIGMISNSGIVASSHDLDSASMQEQRETLRGVPLTMLPSSDISKSTRRSVQSLHKRYFDTLEKKLTVKYSKPLVADIDS</sequence>
<evidence type="ECO:0000256" key="4">
    <source>
        <dbReference type="ARBA" id="ARBA00023139"/>
    </source>
</evidence>
<keyword evidence="2" id="KW-0519">Myristate</keyword>
<evidence type="ECO:0000256" key="2">
    <source>
        <dbReference type="ARBA" id="ARBA00022707"/>
    </source>
</evidence>
<evidence type="ECO:0000256" key="1">
    <source>
        <dbReference type="ARBA" id="ARBA00004308"/>
    </source>
</evidence>
<dbReference type="AlphaFoldDB" id="A0A0A8L6I3"/>
<accession>A0A0A8L6I3</accession>
<reference evidence="6 7" key="1">
    <citation type="submission" date="2014-03" db="EMBL/GenBank/DDBJ databases">
        <title>The genome of Kluyveromyces dobzhanskii.</title>
        <authorList>
            <person name="Nystedt B."/>
            <person name="Astrom S."/>
        </authorList>
    </citation>
    <scope>NUCLEOTIDE SEQUENCE [LARGE SCALE GENOMIC DNA]</scope>
    <source>
        <strain evidence="6 7">CBS 2104</strain>
    </source>
</reference>
<evidence type="ECO:0000313" key="6">
    <source>
        <dbReference type="EMBL" id="CDO94513.1"/>
    </source>
</evidence>
<dbReference type="GO" id="GO:0071986">
    <property type="term" value="C:Ragulator complex"/>
    <property type="evidence" value="ECO:0007669"/>
    <property type="project" value="InterPro"/>
</dbReference>
<dbReference type="GO" id="GO:0016197">
    <property type="term" value="P:endosomal transport"/>
    <property type="evidence" value="ECO:0007669"/>
    <property type="project" value="InterPro"/>
</dbReference>
<keyword evidence="3" id="KW-0472">Membrane</keyword>
<dbReference type="OrthoDB" id="4067878at2759"/>
<dbReference type="GO" id="GO:0032008">
    <property type="term" value="P:positive regulation of TOR signaling"/>
    <property type="evidence" value="ECO:0007669"/>
    <property type="project" value="InterPro"/>
</dbReference>
<dbReference type="GO" id="GO:0043410">
    <property type="term" value="P:positive regulation of MAPK cascade"/>
    <property type="evidence" value="ECO:0007669"/>
    <property type="project" value="InterPro"/>
</dbReference>
<name>A0A0A8L6I3_9SACH</name>
<keyword evidence="5" id="KW-0449">Lipoprotein</keyword>
<evidence type="ECO:0000256" key="3">
    <source>
        <dbReference type="ARBA" id="ARBA00023136"/>
    </source>
</evidence>
<dbReference type="Proteomes" id="UP000031516">
    <property type="component" value="Unassembled WGS sequence"/>
</dbReference>
<dbReference type="GO" id="GO:0001919">
    <property type="term" value="P:regulation of receptor recycling"/>
    <property type="evidence" value="ECO:0007669"/>
    <property type="project" value="InterPro"/>
</dbReference>
<evidence type="ECO:0000256" key="5">
    <source>
        <dbReference type="ARBA" id="ARBA00023288"/>
    </source>
</evidence>